<dbReference type="KEGG" id="lamb:KBB96_15660"/>
<organism evidence="2 3">
    <name type="scientific">Luteolibacter ambystomatis</name>
    <dbReference type="NCBI Taxonomy" id="2824561"/>
    <lineage>
        <taxon>Bacteria</taxon>
        <taxon>Pseudomonadati</taxon>
        <taxon>Verrucomicrobiota</taxon>
        <taxon>Verrucomicrobiia</taxon>
        <taxon>Verrucomicrobiales</taxon>
        <taxon>Verrucomicrobiaceae</taxon>
        <taxon>Luteolibacter</taxon>
    </lineage>
</organism>
<evidence type="ECO:0000313" key="3">
    <source>
        <dbReference type="Proteomes" id="UP000676169"/>
    </source>
</evidence>
<dbReference type="EMBL" id="CP073100">
    <property type="protein sequence ID" value="QUE50298.1"/>
    <property type="molecule type" value="Genomic_DNA"/>
</dbReference>
<gene>
    <name evidence="2" type="ORF">KBB96_15660</name>
</gene>
<keyword evidence="1" id="KW-0812">Transmembrane</keyword>
<dbReference type="Proteomes" id="UP000676169">
    <property type="component" value="Chromosome"/>
</dbReference>
<name>A0A975G7C3_9BACT</name>
<keyword evidence="1" id="KW-0472">Membrane</keyword>
<evidence type="ECO:0000256" key="1">
    <source>
        <dbReference type="SAM" id="Phobius"/>
    </source>
</evidence>
<dbReference type="RefSeq" id="WP_211630438.1">
    <property type="nucleotide sequence ID" value="NZ_CP073100.1"/>
</dbReference>
<reference evidence="2" key="1">
    <citation type="submission" date="2021-04" db="EMBL/GenBank/DDBJ databases">
        <title>Luteolibacter sp. 32A isolated from the skin of an Anderson's salamander (Ambystoma andersonii).</title>
        <authorList>
            <person name="Spergser J."/>
            <person name="Busse H.-J."/>
        </authorList>
    </citation>
    <scope>NUCLEOTIDE SEQUENCE</scope>
    <source>
        <strain evidence="2">32A</strain>
    </source>
</reference>
<protein>
    <submittedName>
        <fullName evidence="2">Uncharacterized protein</fullName>
    </submittedName>
</protein>
<sequence length="118" mass="12981">MRFPINQRTGSLAQRVREDFRLLSADTKHLLRQALTDELPAARQRIMRRASDGLGRSRAWLASGSQNIRKDQRTPYVLGAIGVAALAGVAYLAWQKFSNGGGTGRGLVDFDGIPVEED</sequence>
<proteinExistence type="predicted"/>
<evidence type="ECO:0000313" key="2">
    <source>
        <dbReference type="EMBL" id="QUE50298.1"/>
    </source>
</evidence>
<dbReference type="AlphaFoldDB" id="A0A975G7C3"/>
<keyword evidence="3" id="KW-1185">Reference proteome</keyword>
<feature type="transmembrane region" description="Helical" evidence="1">
    <location>
        <begin position="76"/>
        <end position="94"/>
    </location>
</feature>
<accession>A0A975G7C3</accession>
<keyword evidence="1" id="KW-1133">Transmembrane helix</keyword>